<reference evidence="2" key="1">
    <citation type="submission" date="2022-06" db="EMBL/GenBank/DDBJ databases">
        <title>Complete genome sequences of two strains of the flax pathogen Septoria linicola.</title>
        <authorList>
            <person name="Lapalu N."/>
            <person name="Simon A."/>
            <person name="Demenou B."/>
            <person name="Paumier D."/>
            <person name="Guillot M.-P."/>
            <person name="Gout L."/>
            <person name="Valade R."/>
        </authorList>
    </citation>
    <scope>NUCLEOTIDE SEQUENCE</scope>
    <source>
        <strain evidence="2">SE15195</strain>
    </source>
</reference>
<dbReference type="Gene3D" id="3.40.50.150">
    <property type="entry name" value="Vaccinia Virus protein VP39"/>
    <property type="match status" value="1"/>
</dbReference>
<dbReference type="SUPFAM" id="SSF46785">
    <property type="entry name" value="Winged helix' DNA-binding domain"/>
    <property type="match status" value="1"/>
</dbReference>
<evidence type="ECO:0000259" key="1">
    <source>
        <dbReference type="Pfam" id="PF08100"/>
    </source>
</evidence>
<gene>
    <name evidence="2" type="ORF">Slin15195_G092890</name>
</gene>
<dbReference type="GO" id="GO:0003677">
    <property type="term" value="F:DNA binding"/>
    <property type="evidence" value="ECO:0007669"/>
    <property type="project" value="UniProtKB-KW"/>
</dbReference>
<evidence type="ECO:0000313" key="2">
    <source>
        <dbReference type="EMBL" id="USW55970.1"/>
    </source>
</evidence>
<dbReference type="Gene3D" id="1.10.10.10">
    <property type="entry name" value="Winged helix-like DNA-binding domain superfamily/Winged helix DNA-binding domain"/>
    <property type="match status" value="1"/>
</dbReference>
<proteinExistence type="predicted"/>
<feature type="domain" description="O-methyltransferase dimerisation" evidence="1">
    <location>
        <begin position="44"/>
        <end position="106"/>
    </location>
</feature>
<protein>
    <submittedName>
        <fullName evidence="2">Winged helix-like DNA-binding domain superfamily</fullName>
    </submittedName>
</protein>
<dbReference type="EMBL" id="CP099425">
    <property type="protein sequence ID" value="USW55970.1"/>
    <property type="molecule type" value="Genomic_DNA"/>
</dbReference>
<evidence type="ECO:0000313" key="3">
    <source>
        <dbReference type="Proteomes" id="UP001056384"/>
    </source>
</evidence>
<dbReference type="InterPro" id="IPR036390">
    <property type="entry name" value="WH_DNA-bd_sf"/>
</dbReference>
<sequence>MAELTDLADRINSVAAKPDLDREATRSDRRRRGIPLVPLREPLDMGIFESLAATESPLSAAGLAKPVGVDPQLVLRIARSLVGTGFLADGQTVDGQNGFVITKIGRQAIVPSEEAGLKYHFDRQMEVVRHAPSFFRGNGHQTPKTQSEGLFQYMYSTEDDCYTYLSKQPGVMENFNTFMQGYFGSREMIMPLLWFPYDEVCLSGFDPNRDSGYVYVDVGGGKGHHVQELVGKYPDVRSHLCSEQYSSQLERQPLSTPDRNMRQLSGLCPGISHVLTG</sequence>
<keyword evidence="2" id="KW-0238">DNA-binding</keyword>
<dbReference type="Pfam" id="PF08100">
    <property type="entry name" value="Dimerisation"/>
    <property type="match status" value="1"/>
</dbReference>
<name>A0A9Q9AVL8_9PEZI</name>
<dbReference type="OrthoDB" id="3649660at2759"/>
<dbReference type="InterPro" id="IPR012967">
    <property type="entry name" value="COMT_dimerisation"/>
</dbReference>
<dbReference type="PANTHER" id="PTHR43712">
    <property type="entry name" value="PUTATIVE (AFU_ORTHOLOGUE AFUA_4G14580)-RELATED"/>
    <property type="match status" value="1"/>
</dbReference>
<dbReference type="AlphaFoldDB" id="A0A9Q9AVL8"/>
<organism evidence="2 3">
    <name type="scientific">Septoria linicola</name>
    <dbReference type="NCBI Taxonomy" id="215465"/>
    <lineage>
        <taxon>Eukaryota</taxon>
        <taxon>Fungi</taxon>
        <taxon>Dikarya</taxon>
        <taxon>Ascomycota</taxon>
        <taxon>Pezizomycotina</taxon>
        <taxon>Dothideomycetes</taxon>
        <taxon>Dothideomycetidae</taxon>
        <taxon>Mycosphaerellales</taxon>
        <taxon>Mycosphaerellaceae</taxon>
        <taxon>Septoria</taxon>
    </lineage>
</organism>
<dbReference type="InterPro" id="IPR029063">
    <property type="entry name" value="SAM-dependent_MTases_sf"/>
</dbReference>
<dbReference type="InterPro" id="IPR036388">
    <property type="entry name" value="WH-like_DNA-bd_sf"/>
</dbReference>
<keyword evidence="3" id="KW-1185">Reference proteome</keyword>
<accession>A0A9Q9AVL8</accession>
<dbReference type="PANTHER" id="PTHR43712:SF1">
    <property type="entry name" value="HYPOTHETICAL O-METHYLTRANSFERASE (EUROFUNG)-RELATED"/>
    <property type="match status" value="1"/>
</dbReference>
<dbReference type="Proteomes" id="UP001056384">
    <property type="component" value="Chromosome 8"/>
</dbReference>